<dbReference type="EnsemblMetazoa" id="XM_019907660.1">
    <property type="protein sequence ID" value="XP_019763219.1"/>
    <property type="gene ID" value="LOC109539718"/>
</dbReference>
<evidence type="ECO:0000313" key="5">
    <source>
        <dbReference type="EMBL" id="ENN75374.1"/>
    </source>
</evidence>
<dbReference type="STRING" id="77166.N6T5A8"/>
<dbReference type="EMBL" id="KB741015">
    <property type="protein sequence ID" value="ENN75374.1"/>
    <property type="molecule type" value="Genomic_DNA"/>
</dbReference>
<dbReference type="OrthoDB" id="1107506at2759"/>
<evidence type="ECO:0000256" key="4">
    <source>
        <dbReference type="SAM" id="MobiDB-lite"/>
    </source>
</evidence>
<dbReference type="HOGENOM" id="CLU_133964_2_1_1"/>
<name>N6T5A8_DENPD</name>
<proteinExistence type="predicted"/>
<dbReference type="AlphaFoldDB" id="N6T5A8"/>
<gene>
    <name evidence="7" type="primary">109539718</name>
    <name evidence="6" type="ORF">D910_07787</name>
    <name evidence="5" type="ORF">YQE_08149</name>
</gene>
<dbReference type="EMBL" id="KB632237">
    <property type="protein sequence ID" value="ERL90438.1"/>
    <property type="molecule type" value="Genomic_DNA"/>
</dbReference>
<reference evidence="8 9" key="1">
    <citation type="journal article" date="2013" name="Genome Biol.">
        <title>Draft genome of the mountain pine beetle, Dendroctonus ponderosae Hopkins, a major forest pest.</title>
        <authorList>
            <person name="Keeling C.I."/>
            <person name="Yuen M.M."/>
            <person name="Liao N.Y."/>
            <person name="Docking T.R."/>
            <person name="Chan S.K."/>
            <person name="Taylor G.A."/>
            <person name="Palmquist D.L."/>
            <person name="Jackman S.D."/>
            <person name="Nguyen A."/>
            <person name="Li M."/>
            <person name="Henderson H."/>
            <person name="Janes J.K."/>
            <person name="Zhao Y."/>
            <person name="Pandoh P."/>
            <person name="Moore R."/>
            <person name="Sperling F.A."/>
            <person name="Huber D.P."/>
            <person name="Birol I."/>
            <person name="Jones S.J."/>
            <person name="Bohlmann J."/>
        </authorList>
    </citation>
    <scope>NUCLEOTIDE SEQUENCE</scope>
</reference>
<keyword evidence="2" id="KW-0496">Mitochondrion</keyword>
<dbReference type="PANTHER" id="PTHR46281:SF8">
    <property type="entry name" value="CYTOCHROME C OXIDASE SUBUNIT 12, MITOCHONDRIAL"/>
    <property type="match status" value="1"/>
</dbReference>
<dbReference type="Proteomes" id="UP000030742">
    <property type="component" value="Unassembled WGS sequence"/>
</dbReference>
<dbReference type="Pfam" id="PF02297">
    <property type="entry name" value="COX6B"/>
    <property type="match status" value="1"/>
</dbReference>
<dbReference type="SUPFAM" id="SSF47694">
    <property type="entry name" value="Cytochrome c oxidase subunit h"/>
    <property type="match status" value="1"/>
</dbReference>
<evidence type="ECO:0000256" key="3">
    <source>
        <dbReference type="ARBA" id="ARBA00023157"/>
    </source>
</evidence>
<dbReference type="Proteomes" id="UP000019118">
    <property type="component" value="Unassembled WGS sequence"/>
</dbReference>
<evidence type="ECO:0008006" key="10">
    <source>
        <dbReference type="Google" id="ProtNLM"/>
    </source>
</evidence>
<accession>N6T5A8</accession>
<dbReference type="PANTHER" id="PTHR46281">
    <property type="entry name" value="CYTOCHROME C OXIDASE SUBUNIT 6B"/>
    <property type="match status" value="1"/>
</dbReference>
<evidence type="ECO:0000313" key="8">
    <source>
        <dbReference type="Proteomes" id="UP000019118"/>
    </source>
</evidence>
<evidence type="ECO:0000313" key="9">
    <source>
        <dbReference type="Proteomes" id="UP000030742"/>
    </source>
</evidence>
<evidence type="ECO:0000313" key="7">
    <source>
        <dbReference type="EnsemblMetazoa" id="XP_019763219.1"/>
    </source>
</evidence>
<evidence type="ECO:0000256" key="2">
    <source>
        <dbReference type="ARBA" id="ARBA00023128"/>
    </source>
</evidence>
<dbReference type="GO" id="GO:0045277">
    <property type="term" value="C:respiratory chain complex IV"/>
    <property type="evidence" value="ECO:0007669"/>
    <property type="project" value="InterPro"/>
</dbReference>
<evidence type="ECO:0000256" key="1">
    <source>
        <dbReference type="ARBA" id="ARBA00004173"/>
    </source>
</evidence>
<dbReference type="OMA" id="CYDNYCD"/>
<dbReference type="InterPro" id="IPR036549">
    <property type="entry name" value="CX6/COA6-like_sf"/>
</dbReference>
<dbReference type="Gene3D" id="1.10.10.140">
    <property type="entry name" value="Cytochrome c oxidase, subunit VIb"/>
    <property type="match status" value="1"/>
</dbReference>
<keyword evidence="3" id="KW-1015">Disulfide bond</keyword>
<feature type="compositionally biased region" description="Basic and acidic residues" evidence="4">
    <location>
        <begin position="7"/>
        <end position="21"/>
    </location>
</feature>
<comment type="subcellular location">
    <subcellularLocation>
        <location evidence="1">Mitochondrion</location>
    </subcellularLocation>
</comment>
<feature type="region of interest" description="Disordered" evidence="4">
    <location>
        <begin position="1"/>
        <end position="21"/>
    </location>
</feature>
<keyword evidence="8" id="KW-1185">Reference proteome</keyword>
<sequence length="99" mass="11665">MSTLFPKLREAPTDPYYDDPKNRTVPADARFHNANATEWCFTSFVDHTKCLRLLGEKCECCRQFEKIFKAICPNAWVERWKEQIEEGIFPVDLPEPKQK</sequence>
<organism evidence="5">
    <name type="scientific">Dendroctonus ponderosae</name>
    <name type="common">Mountain pine beetle</name>
    <dbReference type="NCBI Taxonomy" id="77166"/>
    <lineage>
        <taxon>Eukaryota</taxon>
        <taxon>Metazoa</taxon>
        <taxon>Ecdysozoa</taxon>
        <taxon>Arthropoda</taxon>
        <taxon>Hexapoda</taxon>
        <taxon>Insecta</taxon>
        <taxon>Pterygota</taxon>
        <taxon>Neoptera</taxon>
        <taxon>Endopterygota</taxon>
        <taxon>Coleoptera</taxon>
        <taxon>Polyphaga</taxon>
        <taxon>Cucujiformia</taxon>
        <taxon>Curculionidae</taxon>
        <taxon>Scolytinae</taxon>
        <taxon>Dendroctonus</taxon>
    </lineage>
</organism>
<evidence type="ECO:0000313" key="6">
    <source>
        <dbReference type="EMBL" id="ERL90438.1"/>
    </source>
</evidence>
<dbReference type="GO" id="GO:0005739">
    <property type="term" value="C:mitochondrion"/>
    <property type="evidence" value="ECO:0007669"/>
    <property type="project" value="UniProtKB-SubCell"/>
</dbReference>
<dbReference type="InterPro" id="IPR048280">
    <property type="entry name" value="COX6B-like"/>
</dbReference>
<dbReference type="InterPro" id="IPR003213">
    <property type="entry name" value="Cyt_c_oxidase_su6B"/>
</dbReference>
<feature type="non-terminal residue" evidence="5">
    <location>
        <position position="1"/>
    </location>
</feature>
<dbReference type="CDD" id="cd00926">
    <property type="entry name" value="Cyt_c_Oxidase_VIb"/>
    <property type="match status" value="1"/>
</dbReference>
<dbReference type="KEGG" id="dpa:109539718"/>
<reference evidence="7" key="2">
    <citation type="submission" date="2024-08" db="UniProtKB">
        <authorList>
            <consortium name="EnsemblMetazoa"/>
        </authorList>
    </citation>
    <scope>IDENTIFICATION</scope>
</reference>
<protein>
    <recommendedName>
        <fullName evidence="10">Cytochrome c oxidase subunit</fullName>
    </recommendedName>
</protein>